<feature type="active site" description="Proton donor/acceptor" evidence="3">
    <location>
        <position position="237"/>
    </location>
</feature>
<evidence type="ECO:0000313" key="6">
    <source>
        <dbReference type="Proteomes" id="UP000608923"/>
    </source>
</evidence>
<dbReference type="RefSeq" id="WP_189392752.1">
    <property type="nucleotide sequence ID" value="NZ_BMZN01000003.1"/>
</dbReference>
<protein>
    <submittedName>
        <fullName evidence="5">Hydroxypyruvate isomerase</fullName>
    </submittedName>
</protein>
<dbReference type="EMBL" id="BMZN01000003">
    <property type="protein sequence ID" value="GHC50953.1"/>
    <property type="molecule type" value="Genomic_DNA"/>
</dbReference>
<feature type="active site" description="Proton donor/acceptor" evidence="3">
    <location>
        <position position="140"/>
    </location>
</feature>
<dbReference type="Proteomes" id="UP000608923">
    <property type="component" value="Unassembled WGS sequence"/>
</dbReference>
<comment type="caution">
    <text evidence="5">The sequence shown here is derived from an EMBL/GenBank/DDBJ whole genome shotgun (WGS) entry which is preliminary data.</text>
</comment>
<accession>A0A8H9IIW9</accession>
<organism evidence="5 6">
    <name type="scientific">Alcaligenes pakistanensis</name>
    <dbReference type="NCBI Taxonomy" id="1482717"/>
    <lineage>
        <taxon>Bacteria</taxon>
        <taxon>Pseudomonadati</taxon>
        <taxon>Pseudomonadota</taxon>
        <taxon>Betaproteobacteria</taxon>
        <taxon>Burkholderiales</taxon>
        <taxon>Alcaligenaceae</taxon>
        <taxon>Alcaligenes</taxon>
    </lineage>
</organism>
<name>A0A8H9IIW9_9BURK</name>
<proteinExistence type="inferred from homology"/>
<evidence type="ECO:0000256" key="3">
    <source>
        <dbReference type="PIRSR" id="PIRSR006241-50"/>
    </source>
</evidence>
<comment type="similarity">
    <text evidence="2">Belongs to the hyi family.</text>
</comment>
<dbReference type="PANTHER" id="PTHR43489:SF6">
    <property type="entry name" value="HYDROXYPYRUVATE ISOMERASE-RELATED"/>
    <property type="match status" value="1"/>
</dbReference>
<dbReference type="AlphaFoldDB" id="A0A8H9IIW9"/>
<dbReference type="InterPro" id="IPR026040">
    <property type="entry name" value="HyI-like"/>
</dbReference>
<keyword evidence="6" id="KW-1185">Reference proteome</keyword>
<dbReference type="SUPFAM" id="SSF51658">
    <property type="entry name" value="Xylose isomerase-like"/>
    <property type="match status" value="1"/>
</dbReference>
<dbReference type="InterPro" id="IPR050417">
    <property type="entry name" value="Sugar_Epim/Isomerase"/>
</dbReference>
<dbReference type="PANTHER" id="PTHR43489">
    <property type="entry name" value="ISOMERASE"/>
    <property type="match status" value="1"/>
</dbReference>
<reference evidence="6" key="1">
    <citation type="journal article" date="2019" name="Int. J. Syst. Evol. Microbiol.">
        <title>The Global Catalogue of Microorganisms (GCM) 10K type strain sequencing project: providing services to taxonomists for standard genome sequencing and annotation.</title>
        <authorList>
            <consortium name="The Broad Institute Genomics Platform"/>
            <consortium name="The Broad Institute Genome Sequencing Center for Infectious Disease"/>
            <person name="Wu L."/>
            <person name="Ma J."/>
        </authorList>
    </citation>
    <scope>NUCLEOTIDE SEQUENCE [LARGE SCALE GENOMIC DNA]</scope>
    <source>
        <strain evidence="6">KCTC 42083</strain>
    </source>
</reference>
<evidence type="ECO:0000259" key="4">
    <source>
        <dbReference type="Pfam" id="PF01261"/>
    </source>
</evidence>
<feature type="domain" description="Xylose isomerase-like TIM barrel" evidence="4">
    <location>
        <begin position="20"/>
        <end position="251"/>
    </location>
</feature>
<evidence type="ECO:0000256" key="1">
    <source>
        <dbReference type="ARBA" id="ARBA00023235"/>
    </source>
</evidence>
<dbReference type="InterPro" id="IPR013022">
    <property type="entry name" value="Xyl_isomerase-like_TIM-brl"/>
</dbReference>
<dbReference type="GO" id="GO:0046487">
    <property type="term" value="P:glyoxylate metabolic process"/>
    <property type="evidence" value="ECO:0007669"/>
    <property type="project" value="TreeGrafter"/>
</dbReference>
<dbReference type="PIRSF" id="PIRSF006241">
    <property type="entry name" value="HyI"/>
    <property type="match status" value="1"/>
</dbReference>
<dbReference type="Gene3D" id="3.20.20.150">
    <property type="entry name" value="Divalent-metal-dependent TIM barrel enzymes"/>
    <property type="match status" value="1"/>
</dbReference>
<evidence type="ECO:0000313" key="5">
    <source>
        <dbReference type="EMBL" id="GHC50953.1"/>
    </source>
</evidence>
<keyword evidence="1 2" id="KW-0413">Isomerase</keyword>
<dbReference type="InterPro" id="IPR036237">
    <property type="entry name" value="Xyl_isomerase-like_sf"/>
</dbReference>
<gene>
    <name evidence="5" type="ORF">GCM10010096_23770</name>
</gene>
<keyword evidence="5" id="KW-0670">Pyruvate</keyword>
<dbReference type="Pfam" id="PF01261">
    <property type="entry name" value="AP_endonuc_2"/>
    <property type="match status" value="1"/>
</dbReference>
<dbReference type="GO" id="GO:0008903">
    <property type="term" value="F:hydroxypyruvate isomerase activity"/>
    <property type="evidence" value="ECO:0007669"/>
    <property type="project" value="TreeGrafter"/>
</dbReference>
<sequence length="278" mass="30650">MQLSANLSWLYRHLDWNERFEAAAADGFQGAEILLPYDHSPAWYASQLQAAKLELTLINTPIGEGAGRLGWAAVPNAQPQFHEAFDRARAVAQATGCRRIHVMAGYVSGLEQESCLSTLLNNLEHALALAEADDLVLTLEALNRSDMVGYFYHLPEQAIAVLKHFNAPRLRLQFDYYHCVKESLDVPASVAACAPWIGYVQIAGADGRYEPDLTQHGLLEGLSALPTLGYDSWLGCEYQPRGLPSEGLSWCQPLRDRGVLDTARRHNDAAASFQTAGR</sequence>
<evidence type="ECO:0000256" key="2">
    <source>
        <dbReference type="PIRNR" id="PIRNR006241"/>
    </source>
</evidence>